<protein>
    <recommendedName>
        <fullName evidence="3">Phage protein</fullName>
    </recommendedName>
</protein>
<gene>
    <name evidence="1" type="ORF">ERS852473_02318</name>
</gene>
<accession>A0ABP2AUG9</accession>
<evidence type="ECO:0000313" key="1">
    <source>
        <dbReference type="EMBL" id="CUO25788.1"/>
    </source>
</evidence>
<organism evidence="1 2">
    <name type="scientific">Sarcina ventriculi</name>
    <name type="common">Clostridium ventriculi</name>
    <dbReference type="NCBI Taxonomy" id="1267"/>
    <lineage>
        <taxon>Bacteria</taxon>
        <taxon>Bacillati</taxon>
        <taxon>Bacillota</taxon>
        <taxon>Clostridia</taxon>
        <taxon>Eubacteriales</taxon>
        <taxon>Clostridiaceae</taxon>
        <taxon>Sarcina</taxon>
    </lineage>
</organism>
<evidence type="ECO:0000313" key="2">
    <source>
        <dbReference type="Proteomes" id="UP000095488"/>
    </source>
</evidence>
<evidence type="ECO:0008006" key="3">
    <source>
        <dbReference type="Google" id="ProtNLM"/>
    </source>
</evidence>
<dbReference type="Proteomes" id="UP000095488">
    <property type="component" value="Unassembled WGS sequence"/>
</dbReference>
<proteinExistence type="predicted"/>
<dbReference type="EMBL" id="CYZR01000017">
    <property type="protein sequence ID" value="CUO25788.1"/>
    <property type="molecule type" value="Genomic_DNA"/>
</dbReference>
<reference evidence="1 2" key="1">
    <citation type="submission" date="2015-09" db="EMBL/GenBank/DDBJ databases">
        <authorList>
            <consortium name="Pathogen Informatics"/>
            <person name="Wu L."/>
            <person name="Ma J."/>
        </authorList>
    </citation>
    <scope>NUCLEOTIDE SEQUENCE [LARGE SCALE GENOMIC DNA]</scope>
    <source>
        <strain evidence="1 2">2789STDY5834858</strain>
    </source>
</reference>
<keyword evidence="2" id="KW-1185">Reference proteome</keyword>
<name>A0ABP2AUG9_SARVE</name>
<dbReference type="RefSeq" id="WP_055260285.1">
    <property type="nucleotide sequence ID" value="NZ_CABIXL010000017.1"/>
</dbReference>
<sequence length="63" mass="7676">MKKITTRTKINKRWQEKNKDYSNYLKHRSSARGFIRNKATEEDLKELEQLIKERRAVLNVEIK</sequence>
<comment type="caution">
    <text evidence="1">The sequence shown here is derived from an EMBL/GenBank/DDBJ whole genome shotgun (WGS) entry which is preliminary data.</text>
</comment>